<evidence type="ECO:0000256" key="5">
    <source>
        <dbReference type="SAM" id="MobiDB-lite"/>
    </source>
</evidence>
<evidence type="ECO:0000256" key="1">
    <source>
        <dbReference type="ARBA" id="ARBA00001974"/>
    </source>
</evidence>
<organism evidence="7">
    <name type="scientific">Ditylum brightwellii</name>
    <dbReference type="NCBI Taxonomy" id="49249"/>
    <lineage>
        <taxon>Eukaryota</taxon>
        <taxon>Sar</taxon>
        <taxon>Stramenopiles</taxon>
        <taxon>Ochrophyta</taxon>
        <taxon>Bacillariophyta</taxon>
        <taxon>Mediophyceae</taxon>
        <taxon>Lithodesmiophycidae</taxon>
        <taxon>Lithodesmiales</taxon>
        <taxon>Lithodesmiaceae</taxon>
        <taxon>Ditylum</taxon>
    </lineage>
</organism>
<accession>A0A6V2PDW1</accession>
<proteinExistence type="predicted"/>
<keyword evidence="4" id="KW-0560">Oxidoreductase</keyword>
<feature type="domain" description="FAD-binding" evidence="6">
    <location>
        <begin position="74"/>
        <end position="286"/>
    </location>
</feature>
<dbReference type="Gene3D" id="3.50.50.60">
    <property type="entry name" value="FAD/NAD(P)-binding domain"/>
    <property type="match status" value="1"/>
</dbReference>
<comment type="cofactor">
    <cofactor evidence="1">
        <name>FAD</name>
        <dbReference type="ChEBI" id="CHEBI:57692"/>
    </cofactor>
</comment>
<name>A0A6V2PDW1_9STRA</name>
<dbReference type="PANTHER" id="PTHR46496">
    <property type="match status" value="1"/>
</dbReference>
<reference evidence="7" key="1">
    <citation type="submission" date="2021-01" db="EMBL/GenBank/DDBJ databases">
        <authorList>
            <person name="Corre E."/>
            <person name="Pelletier E."/>
            <person name="Niang G."/>
            <person name="Scheremetjew M."/>
            <person name="Finn R."/>
            <person name="Kale V."/>
            <person name="Holt S."/>
            <person name="Cochrane G."/>
            <person name="Meng A."/>
            <person name="Brown T."/>
            <person name="Cohen L."/>
        </authorList>
    </citation>
    <scope>NUCLEOTIDE SEQUENCE</scope>
    <source>
        <strain evidence="7">GSO104</strain>
    </source>
</reference>
<evidence type="ECO:0000256" key="3">
    <source>
        <dbReference type="ARBA" id="ARBA00022827"/>
    </source>
</evidence>
<evidence type="ECO:0000256" key="2">
    <source>
        <dbReference type="ARBA" id="ARBA00022630"/>
    </source>
</evidence>
<protein>
    <recommendedName>
        <fullName evidence="6">FAD-binding domain-containing protein</fullName>
    </recommendedName>
</protein>
<dbReference type="Pfam" id="PF01494">
    <property type="entry name" value="FAD_binding_3"/>
    <property type="match status" value="2"/>
</dbReference>
<keyword evidence="3" id="KW-0274">FAD</keyword>
<dbReference type="EMBL" id="HBNS01057522">
    <property type="protein sequence ID" value="CAE4661901.1"/>
    <property type="molecule type" value="Transcribed_RNA"/>
</dbReference>
<evidence type="ECO:0000313" key="7">
    <source>
        <dbReference type="EMBL" id="CAE4661901.1"/>
    </source>
</evidence>
<dbReference type="InterPro" id="IPR036188">
    <property type="entry name" value="FAD/NAD-bd_sf"/>
</dbReference>
<dbReference type="PRINTS" id="PR00420">
    <property type="entry name" value="RNGMNOXGNASE"/>
</dbReference>
<feature type="domain" description="FAD-binding" evidence="6">
    <location>
        <begin position="421"/>
        <end position="485"/>
    </location>
</feature>
<dbReference type="PANTHER" id="PTHR46496:SF1">
    <property type="entry name" value="ZEAXANTHIN EPOXIDASE, CHLOROPLASTIC"/>
    <property type="match status" value="1"/>
</dbReference>
<feature type="compositionally biased region" description="Basic and acidic residues" evidence="5">
    <location>
        <begin position="1"/>
        <end position="29"/>
    </location>
</feature>
<dbReference type="GO" id="GO:0071949">
    <property type="term" value="F:FAD binding"/>
    <property type="evidence" value="ECO:0007669"/>
    <property type="project" value="InterPro"/>
</dbReference>
<dbReference type="SUPFAM" id="SSF51905">
    <property type="entry name" value="FAD/NAD(P)-binding domain"/>
    <property type="match status" value="1"/>
</dbReference>
<gene>
    <name evidence="7" type="ORF">DBRI00130_LOCUS41381</name>
</gene>
<sequence>MPDHVRAVLDRPDAPKREAENAERTDRIRNRAKQASADAMELKRMLVDDSDAWWKTPQNVEKGGREVTKENPLTVLVTGGGLAGLVVASACHSKGMKVALFEQASSYAPYGGPIQIQSNALRAIQQINPKIYEELVAAGTTTADRVSGLKIGYRKGNKLAGIYDAGDWLVRFDTIGPALEAGLPATVVVDRPVIQQILVKYGFPENTVRIKSRLQTYEDLGNGRGIVATLEDGTKAYADVLVGADGVWSQVRKELHGLGEGAGGFAASGAAGGAIDDAEARKLARETVRIAAKADRRYSGFTCYAALAPHRASNIEDVSYQILLGEKKYFVSTDGGGERQQWFALIREPAGGVDPEPTPEDPTPKLTRLRKEFAALGSGGDADGNEWDPFALELINASSEDDIKRRDLYDGAPLLTTLDPQRLISPWAKGPVALCGDACHPMMPNLGQGGCQATEDGFRLGEELATVQHTRDIPWVLGAYSRKRVIRTSIIQGFAQLGSDLLVDFDLMMTIPLLGPFFLTMTQLSMPWVLRFLYTPTF</sequence>
<keyword evidence="2" id="KW-0285">Flavoprotein</keyword>
<dbReference type="InterPro" id="IPR002938">
    <property type="entry name" value="FAD-bd"/>
</dbReference>
<dbReference type="GO" id="GO:0016491">
    <property type="term" value="F:oxidoreductase activity"/>
    <property type="evidence" value="ECO:0007669"/>
    <property type="project" value="UniProtKB-KW"/>
</dbReference>
<evidence type="ECO:0000256" key="4">
    <source>
        <dbReference type="ARBA" id="ARBA00023002"/>
    </source>
</evidence>
<evidence type="ECO:0000259" key="6">
    <source>
        <dbReference type="Pfam" id="PF01494"/>
    </source>
</evidence>
<dbReference type="AlphaFoldDB" id="A0A6V2PDW1"/>
<feature type="region of interest" description="Disordered" evidence="5">
    <location>
        <begin position="1"/>
        <end position="34"/>
    </location>
</feature>